<name>A0A137PBD9_CONC2</name>
<dbReference type="Proteomes" id="UP000070444">
    <property type="component" value="Unassembled WGS sequence"/>
</dbReference>
<accession>A0A137PBD9</accession>
<proteinExistence type="predicted"/>
<sequence>MTTLKHLQNQFYYEESEVDIINLTTSIGAISLESYGSRNITYITKDIEYFDDGSVTQVEYYSKYEERTTFAHVKYDNAIEVNEAYEDERDYDDTIRYIESNEPSNLSYGHELEVEGMVDYHYDDENVIYYDHEELYSKESGAEYYNSEDENGDVDEYEIESEDIDEDYDDEDDDDY</sequence>
<gene>
    <name evidence="2" type="ORF">CONCODRAFT_4996</name>
</gene>
<dbReference type="AlphaFoldDB" id="A0A137PBD9"/>
<evidence type="ECO:0000256" key="1">
    <source>
        <dbReference type="SAM" id="MobiDB-lite"/>
    </source>
</evidence>
<feature type="region of interest" description="Disordered" evidence="1">
    <location>
        <begin position="140"/>
        <end position="176"/>
    </location>
</feature>
<evidence type="ECO:0000313" key="3">
    <source>
        <dbReference type="Proteomes" id="UP000070444"/>
    </source>
</evidence>
<keyword evidence="3" id="KW-1185">Reference proteome</keyword>
<organism evidence="2 3">
    <name type="scientific">Conidiobolus coronatus (strain ATCC 28846 / CBS 209.66 / NRRL 28638)</name>
    <name type="common">Delacroixia coronata</name>
    <dbReference type="NCBI Taxonomy" id="796925"/>
    <lineage>
        <taxon>Eukaryota</taxon>
        <taxon>Fungi</taxon>
        <taxon>Fungi incertae sedis</taxon>
        <taxon>Zoopagomycota</taxon>
        <taxon>Entomophthoromycotina</taxon>
        <taxon>Entomophthoromycetes</taxon>
        <taxon>Entomophthorales</taxon>
        <taxon>Ancylistaceae</taxon>
        <taxon>Conidiobolus</taxon>
    </lineage>
</organism>
<reference evidence="2 3" key="1">
    <citation type="journal article" date="2015" name="Genome Biol. Evol.">
        <title>Phylogenomic analyses indicate that early fungi evolved digesting cell walls of algal ancestors of land plants.</title>
        <authorList>
            <person name="Chang Y."/>
            <person name="Wang S."/>
            <person name="Sekimoto S."/>
            <person name="Aerts A.L."/>
            <person name="Choi C."/>
            <person name="Clum A."/>
            <person name="LaButti K.M."/>
            <person name="Lindquist E.A."/>
            <person name="Yee Ngan C."/>
            <person name="Ohm R.A."/>
            <person name="Salamov A.A."/>
            <person name="Grigoriev I.V."/>
            <person name="Spatafora J.W."/>
            <person name="Berbee M.L."/>
        </authorList>
    </citation>
    <scope>NUCLEOTIDE SEQUENCE [LARGE SCALE GENOMIC DNA]</scope>
    <source>
        <strain evidence="2 3">NRRL 28638</strain>
    </source>
</reference>
<protein>
    <submittedName>
        <fullName evidence="2">Uncharacterized protein</fullName>
    </submittedName>
</protein>
<evidence type="ECO:0000313" key="2">
    <source>
        <dbReference type="EMBL" id="KXN72251.1"/>
    </source>
</evidence>
<feature type="compositionally biased region" description="Acidic residues" evidence="1">
    <location>
        <begin position="146"/>
        <end position="176"/>
    </location>
</feature>
<dbReference type="EMBL" id="KQ964457">
    <property type="protein sequence ID" value="KXN72251.1"/>
    <property type="molecule type" value="Genomic_DNA"/>
</dbReference>